<evidence type="ECO:0000313" key="2">
    <source>
        <dbReference type="EMBL" id="OGY24433.1"/>
    </source>
</evidence>
<evidence type="ECO:0000259" key="1">
    <source>
        <dbReference type="PROSITE" id="PS50206"/>
    </source>
</evidence>
<dbReference type="Gene3D" id="3.40.250.10">
    <property type="entry name" value="Rhodanese-like domain"/>
    <property type="match status" value="1"/>
</dbReference>
<accession>A0A1G1W9T2</accession>
<dbReference type="PANTHER" id="PTHR43031">
    <property type="entry name" value="FAD-DEPENDENT OXIDOREDUCTASE"/>
    <property type="match status" value="1"/>
</dbReference>
<dbReference type="EMBL" id="MHCP01000010">
    <property type="protein sequence ID" value="OGY24433.1"/>
    <property type="molecule type" value="Genomic_DNA"/>
</dbReference>
<reference evidence="2 3" key="1">
    <citation type="journal article" date="2016" name="Nat. Commun.">
        <title>Thousands of microbial genomes shed light on interconnected biogeochemical processes in an aquifer system.</title>
        <authorList>
            <person name="Anantharaman K."/>
            <person name="Brown C.T."/>
            <person name="Hug L.A."/>
            <person name="Sharon I."/>
            <person name="Castelle C.J."/>
            <person name="Probst A.J."/>
            <person name="Thomas B.C."/>
            <person name="Singh A."/>
            <person name="Wilkins M.J."/>
            <person name="Karaoz U."/>
            <person name="Brodie E.L."/>
            <person name="Williams K.H."/>
            <person name="Hubbard S.S."/>
            <person name="Banfield J.F."/>
        </authorList>
    </citation>
    <scope>NUCLEOTIDE SEQUENCE [LARGE SCALE GENOMIC DNA]</scope>
</reference>
<evidence type="ECO:0000313" key="3">
    <source>
        <dbReference type="Proteomes" id="UP000176631"/>
    </source>
</evidence>
<dbReference type="STRING" id="1802593.A2172_01940"/>
<dbReference type="InterPro" id="IPR036873">
    <property type="entry name" value="Rhodanese-like_dom_sf"/>
</dbReference>
<dbReference type="SMART" id="SM00450">
    <property type="entry name" value="RHOD"/>
    <property type="match status" value="1"/>
</dbReference>
<feature type="domain" description="Rhodanese" evidence="1">
    <location>
        <begin position="18"/>
        <end position="108"/>
    </location>
</feature>
<dbReference type="Pfam" id="PF00581">
    <property type="entry name" value="Rhodanese"/>
    <property type="match status" value="1"/>
</dbReference>
<name>A0A1G1W9T2_9BACT</name>
<organism evidence="2 3">
    <name type="scientific">Candidatus Woykebacteria bacterium RBG_13_40_15</name>
    <dbReference type="NCBI Taxonomy" id="1802593"/>
    <lineage>
        <taxon>Bacteria</taxon>
        <taxon>Candidatus Woykeibacteriota</taxon>
    </lineage>
</organism>
<dbReference type="CDD" id="cd00158">
    <property type="entry name" value="RHOD"/>
    <property type="match status" value="1"/>
</dbReference>
<gene>
    <name evidence="2" type="ORF">A2172_01940</name>
</gene>
<dbReference type="PROSITE" id="PS50206">
    <property type="entry name" value="RHODANESE_3"/>
    <property type="match status" value="1"/>
</dbReference>
<proteinExistence type="predicted"/>
<sequence length="108" mass="12330">MENVTPEKAYNLIQDNKENDDFVILDLRTPDEYAGGHIEDATNLDYYSDTFRDELENLEKSKTYLIHCQSGRRSTVVLETMKNLGFKKVYNMTSGIAGWQADGLSTVK</sequence>
<dbReference type="InterPro" id="IPR001763">
    <property type="entry name" value="Rhodanese-like_dom"/>
</dbReference>
<protein>
    <recommendedName>
        <fullName evidence="1">Rhodanese domain-containing protein</fullName>
    </recommendedName>
</protein>
<dbReference type="Proteomes" id="UP000176631">
    <property type="component" value="Unassembled WGS sequence"/>
</dbReference>
<comment type="caution">
    <text evidence="2">The sequence shown here is derived from an EMBL/GenBank/DDBJ whole genome shotgun (WGS) entry which is preliminary data.</text>
</comment>
<dbReference type="SUPFAM" id="SSF52821">
    <property type="entry name" value="Rhodanese/Cell cycle control phosphatase"/>
    <property type="match status" value="1"/>
</dbReference>
<dbReference type="PANTHER" id="PTHR43031:SF1">
    <property type="entry name" value="PYRIDINE NUCLEOTIDE-DISULPHIDE OXIDOREDUCTASE"/>
    <property type="match status" value="1"/>
</dbReference>
<dbReference type="InterPro" id="IPR050229">
    <property type="entry name" value="GlpE_sulfurtransferase"/>
</dbReference>
<dbReference type="AlphaFoldDB" id="A0A1G1W9T2"/>